<dbReference type="Pfam" id="PF19054">
    <property type="entry name" value="DUF5753"/>
    <property type="match status" value="1"/>
</dbReference>
<keyword evidence="3" id="KW-1185">Reference proteome</keyword>
<proteinExistence type="predicted"/>
<evidence type="ECO:0000313" key="3">
    <source>
        <dbReference type="Proteomes" id="UP000805614"/>
    </source>
</evidence>
<dbReference type="CDD" id="cd00093">
    <property type="entry name" value="HTH_XRE"/>
    <property type="match status" value="1"/>
</dbReference>
<dbReference type="SUPFAM" id="SSF47413">
    <property type="entry name" value="lambda repressor-like DNA-binding domains"/>
    <property type="match status" value="1"/>
</dbReference>
<name>A0ABR7LZG0_9ACTN</name>
<dbReference type="Pfam" id="PF13560">
    <property type="entry name" value="HTH_31"/>
    <property type="match status" value="1"/>
</dbReference>
<reference evidence="2 3" key="1">
    <citation type="submission" date="2020-06" db="EMBL/GenBank/DDBJ databases">
        <title>Actinomadura xiongansis sp. nov., isolated from soil of Baiyangdian.</title>
        <authorList>
            <person name="Zhang X."/>
        </authorList>
    </citation>
    <scope>NUCLEOTIDE SEQUENCE [LARGE SCALE GENOMIC DNA]</scope>
    <source>
        <strain evidence="2 3">HBUM206468</strain>
    </source>
</reference>
<feature type="domain" description="HTH cro/C1-type" evidence="1">
    <location>
        <begin position="16"/>
        <end position="69"/>
    </location>
</feature>
<comment type="caution">
    <text evidence="2">The sequence shown here is derived from an EMBL/GenBank/DDBJ whole genome shotgun (WGS) entry which is preliminary data.</text>
</comment>
<dbReference type="Gene3D" id="1.10.260.40">
    <property type="entry name" value="lambda repressor-like DNA-binding domains"/>
    <property type="match status" value="1"/>
</dbReference>
<evidence type="ECO:0000259" key="1">
    <source>
        <dbReference type="PROSITE" id="PS50943"/>
    </source>
</evidence>
<evidence type="ECO:0000313" key="2">
    <source>
        <dbReference type="EMBL" id="MBC6470166.1"/>
    </source>
</evidence>
<gene>
    <name evidence="2" type="ORF">HKK74_32455</name>
</gene>
<accession>A0ABR7LZG0</accession>
<dbReference type="InterPro" id="IPR010982">
    <property type="entry name" value="Lambda_DNA-bd_dom_sf"/>
</dbReference>
<dbReference type="InterPro" id="IPR001387">
    <property type="entry name" value="Cro/C1-type_HTH"/>
</dbReference>
<organism evidence="2 3">
    <name type="scientific">Actinomadura alba</name>
    <dbReference type="NCBI Taxonomy" id="406431"/>
    <lineage>
        <taxon>Bacteria</taxon>
        <taxon>Bacillati</taxon>
        <taxon>Actinomycetota</taxon>
        <taxon>Actinomycetes</taxon>
        <taxon>Streptosporangiales</taxon>
        <taxon>Thermomonosporaceae</taxon>
        <taxon>Actinomadura</taxon>
    </lineage>
</organism>
<sequence length="268" mass="29645">MAGNHLTARAFLAREIRLAREAKGMSRAALGKAVFASESLVTAWEKSRYVPKPDAIDRLEGVLGTRGVLSRLLEDLVSVTVPLEWFGKWVEIEGRATALWSFELAVVPGLLQTEDYARAVLRAANHLADTEEMVIARMNRQRILAKEDAPVLVALMDESVLQRNIGGAAVMHDQLLHLAEVAQRDNVVVQIVPLMATVCSGFLGGFVIANFDGGNDVAYVDNQLSGEVVERAEDVVRLRRMFEIFRADALPQRETIELITRAAEQWKA</sequence>
<dbReference type="SMART" id="SM00530">
    <property type="entry name" value="HTH_XRE"/>
    <property type="match status" value="1"/>
</dbReference>
<dbReference type="PROSITE" id="PS50943">
    <property type="entry name" value="HTH_CROC1"/>
    <property type="match status" value="1"/>
</dbReference>
<dbReference type="EMBL" id="JABVEC010000037">
    <property type="protein sequence ID" value="MBC6470166.1"/>
    <property type="molecule type" value="Genomic_DNA"/>
</dbReference>
<protein>
    <submittedName>
        <fullName evidence="2">Helix-turn-helix transcriptional regulator</fullName>
    </submittedName>
</protein>
<dbReference type="InterPro" id="IPR043917">
    <property type="entry name" value="DUF5753"/>
</dbReference>
<dbReference type="RefSeq" id="WP_187247212.1">
    <property type="nucleotide sequence ID" value="NZ_BAAAOK010000009.1"/>
</dbReference>
<dbReference type="Proteomes" id="UP000805614">
    <property type="component" value="Unassembled WGS sequence"/>
</dbReference>